<name>A0A915IMX9_ROMCU</name>
<evidence type="ECO:0000313" key="1">
    <source>
        <dbReference type="Proteomes" id="UP000887565"/>
    </source>
</evidence>
<dbReference type="Proteomes" id="UP000887565">
    <property type="component" value="Unplaced"/>
</dbReference>
<dbReference type="AlphaFoldDB" id="A0A915IMX9"/>
<dbReference type="WBParaSite" id="nRc.2.0.1.t15229-RA">
    <property type="protein sequence ID" value="nRc.2.0.1.t15229-RA"/>
    <property type="gene ID" value="nRc.2.0.1.g15229"/>
</dbReference>
<proteinExistence type="predicted"/>
<organism evidence="1 2">
    <name type="scientific">Romanomermis culicivorax</name>
    <name type="common">Nematode worm</name>
    <dbReference type="NCBI Taxonomy" id="13658"/>
    <lineage>
        <taxon>Eukaryota</taxon>
        <taxon>Metazoa</taxon>
        <taxon>Ecdysozoa</taxon>
        <taxon>Nematoda</taxon>
        <taxon>Enoplea</taxon>
        <taxon>Dorylaimia</taxon>
        <taxon>Mermithida</taxon>
        <taxon>Mermithoidea</taxon>
        <taxon>Mermithidae</taxon>
        <taxon>Romanomermis</taxon>
    </lineage>
</organism>
<evidence type="ECO:0000313" key="2">
    <source>
        <dbReference type="WBParaSite" id="nRc.2.0.1.t15229-RA"/>
    </source>
</evidence>
<protein>
    <submittedName>
        <fullName evidence="2">Uncharacterized protein</fullName>
    </submittedName>
</protein>
<sequence length="94" mass="10928">YYITKLENLALSVSLDHHIIELRTYLKNEKSHLRLHPQDASAEVWSLDMAHPLWGMVGPGALKKYYEQLVLQDKGPLKLKKLLNKLFQQHRPIG</sequence>
<reference evidence="2" key="1">
    <citation type="submission" date="2022-11" db="UniProtKB">
        <authorList>
            <consortium name="WormBaseParasite"/>
        </authorList>
    </citation>
    <scope>IDENTIFICATION</scope>
</reference>
<accession>A0A915IMX9</accession>
<keyword evidence="1" id="KW-1185">Reference proteome</keyword>